<dbReference type="AlphaFoldDB" id="A0A3M7GRA4"/>
<organism evidence="8 9">
    <name type="scientific">Hortaea werneckii</name>
    <name type="common">Black yeast</name>
    <name type="synonym">Cladosporium werneckii</name>
    <dbReference type="NCBI Taxonomy" id="91943"/>
    <lineage>
        <taxon>Eukaryota</taxon>
        <taxon>Fungi</taxon>
        <taxon>Dikarya</taxon>
        <taxon>Ascomycota</taxon>
        <taxon>Pezizomycotina</taxon>
        <taxon>Dothideomycetes</taxon>
        <taxon>Dothideomycetidae</taxon>
        <taxon>Mycosphaerellales</taxon>
        <taxon>Teratosphaeriaceae</taxon>
        <taxon>Hortaea</taxon>
    </lineage>
</organism>
<dbReference type="GO" id="GO:0005789">
    <property type="term" value="C:endoplasmic reticulum membrane"/>
    <property type="evidence" value="ECO:0007669"/>
    <property type="project" value="UniProtKB-SubCell"/>
</dbReference>
<dbReference type="GO" id="GO:0043495">
    <property type="term" value="F:protein-membrane adaptor activity"/>
    <property type="evidence" value="ECO:0007669"/>
    <property type="project" value="TreeGrafter"/>
</dbReference>
<dbReference type="InterPro" id="IPR028945">
    <property type="entry name" value="Get1"/>
</dbReference>
<dbReference type="InterPro" id="IPR029012">
    <property type="entry name" value="Helix_hairpin_bin_sf"/>
</dbReference>
<evidence type="ECO:0000256" key="2">
    <source>
        <dbReference type="ARBA" id="ARBA00010799"/>
    </source>
</evidence>
<dbReference type="GO" id="GO:0043529">
    <property type="term" value="C:GET complex"/>
    <property type="evidence" value="ECO:0007669"/>
    <property type="project" value="TreeGrafter"/>
</dbReference>
<gene>
    <name evidence="8" type="ORF">D0862_05663</name>
</gene>
<evidence type="ECO:0008006" key="10">
    <source>
        <dbReference type="Google" id="ProtNLM"/>
    </source>
</evidence>
<dbReference type="Pfam" id="PF04420">
    <property type="entry name" value="CHD5"/>
    <property type="match status" value="2"/>
</dbReference>
<evidence type="ECO:0000256" key="4">
    <source>
        <dbReference type="ARBA" id="ARBA00022692"/>
    </source>
</evidence>
<evidence type="ECO:0000313" key="8">
    <source>
        <dbReference type="EMBL" id="RMZ03378.1"/>
    </source>
</evidence>
<keyword evidence="6" id="KW-1133">Transmembrane helix</keyword>
<keyword evidence="7" id="KW-0472">Membrane</keyword>
<keyword evidence="5" id="KW-0256">Endoplasmic reticulum</keyword>
<evidence type="ECO:0000313" key="9">
    <source>
        <dbReference type="Proteomes" id="UP000281468"/>
    </source>
</evidence>
<evidence type="ECO:0000256" key="1">
    <source>
        <dbReference type="ARBA" id="ARBA00004477"/>
    </source>
</evidence>
<protein>
    <recommendedName>
        <fullName evidence="10">Guided entry of tail-anchored proteins 1</fullName>
    </recommendedName>
</protein>
<evidence type="ECO:0000256" key="5">
    <source>
        <dbReference type="ARBA" id="ARBA00022824"/>
    </source>
</evidence>
<evidence type="ECO:0000256" key="3">
    <source>
        <dbReference type="ARBA" id="ARBA00022448"/>
    </source>
</evidence>
<dbReference type="GO" id="GO:0071816">
    <property type="term" value="P:tail-anchored membrane protein insertion into ER membrane"/>
    <property type="evidence" value="ECO:0007669"/>
    <property type="project" value="InterPro"/>
</dbReference>
<sequence length="226" mass="25402">MPSLLIHALNTLFPQTITELLWLLYTKLPTPQSSDAQETVRLKKEVVRLHREMSATSAQDDFAKWARLRREHDKAKAKYEEKAAVGSPSTRATSSTLYRSEADKASAKGIQNFRATFDKSISALRWLGTQGLQFLCNAYYSKQPMFYLPQYWVPYPVEWILSFPRAPIGSISVNIWAIACACVIGLVSEAIRATFTLRQGKVVEGSNKGEPLKMDARRGSSGKKEL</sequence>
<comment type="caution">
    <text evidence="8">The sequence shown here is derived from an EMBL/GenBank/DDBJ whole genome shotgun (WGS) entry which is preliminary data.</text>
</comment>
<dbReference type="PANTHER" id="PTHR42650">
    <property type="entry name" value="TAIL-ANCHORED PROTEIN INSERTION RECEPTOR WRB"/>
    <property type="match status" value="1"/>
</dbReference>
<dbReference type="Proteomes" id="UP000281468">
    <property type="component" value="Unassembled WGS sequence"/>
</dbReference>
<name>A0A3M7GRA4_HORWE</name>
<accession>A0A3M7GRA4</accession>
<evidence type="ECO:0000256" key="7">
    <source>
        <dbReference type="ARBA" id="ARBA00023136"/>
    </source>
</evidence>
<comment type="subcellular location">
    <subcellularLocation>
        <location evidence="1">Endoplasmic reticulum membrane</location>
        <topology evidence="1">Multi-pass membrane protein</topology>
    </subcellularLocation>
</comment>
<keyword evidence="3" id="KW-0813">Transport</keyword>
<dbReference type="EMBL" id="QWIQ01000152">
    <property type="protein sequence ID" value="RMZ03378.1"/>
    <property type="molecule type" value="Genomic_DNA"/>
</dbReference>
<evidence type="ECO:0000256" key="6">
    <source>
        <dbReference type="ARBA" id="ARBA00022989"/>
    </source>
</evidence>
<dbReference type="Gene3D" id="1.10.287.660">
    <property type="entry name" value="Helix hairpin bin"/>
    <property type="match status" value="1"/>
</dbReference>
<comment type="similarity">
    <text evidence="2">Belongs to the WRB/GET1 family.</text>
</comment>
<proteinExistence type="inferred from homology"/>
<dbReference type="PANTHER" id="PTHR42650:SF1">
    <property type="entry name" value="GUIDED ENTRY OF TAIL-ANCHORED PROTEINS FACTOR 1"/>
    <property type="match status" value="1"/>
</dbReference>
<keyword evidence="4" id="KW-0812">Transmembrane</keyword>
<reference evidence="8 9" key="1">
    <citation type="journal article" date="2018" name="BMC Genomics">
        <title>Genomic evidence for intraspecific hybridization in a clonal and extremely halotolerant yeast.</title>
        <authorList>
            <person name="Gostincar C."/>
            <person name="Stajich J.E."/>
            <person name="Zupancic J."/>
            <person name="Zalar P."/>
            <person name="Gunde-Cimerman N."/>
        </authorList>
    </citation>
    <scope>NUCLEOTIDE SEQUENCE [LARGE SCALE GENOMIC DNA]</scope>
    <source>
        <strain evidence="8 9">EXF-171</strain>
    </source>
</reference>